<gene>
    <name evidence="1" type="ORF">SAMN05444170_6938</name>
</gene>
<accession>A0A1M7UV99</accession>
<keyword evidence="2" id="KW-1185">Reference proteome</keyword>
<name>A0A1M7UV99_9BRAD</name>
<sequence length="117" mass="12771">MAKVGTNGGLDDPNVAVGKLIVDERLERLLKPGMTAEALFNLYAMCEDDFDLYAIVGDDEPFIPTHKFSALDYAKERCEVLTQAQAANFEHAANLAYQIATAPLFLLPEIKAPSVTP</sequence>
<dbReference type="OrthoDB" id="8082647at2"/>
<reference evidence="2" key="1">
    <citation type="submission" date="2016-11" db="EMBL/GenBank/DDBJ databases">
        <authorList>
            <person name="Varghese N."/>
            <person name="Submissions S."/>
        </authorList>
    </citation>
    <scope>NUCLEOTIDE SEQUENCE [LARGE SCALE GENOMIC DNA]</scope>
    <source>
        <strain evidence="2">GAS401</strain>
    </source>
</reference>
<dbReference type="RefSeq" id="WP_156898854.1">
    <property type="nucleotide sequence ID" value="NZ_LT670849.1"/>
</dbReference>
<organism evidence="1 2">
    <name type="scientific">Bradyrhizobium erythrophlei</name>
    <dbReference type="NCBI Taxonomy" id="1437360"/>
    <lineage>
        <taxon>Bacteria</taxon>
        <taxon>Pseudomonadati</taxon>
        <taxon>Pseudomonadota</taxon>
        <taxon>Alphaproteobacteria</taxon>
        <taxon>Hyphomicrobiales</taxon>
        <taxon>Nitrobacteraceae</taxon>
        <taxon>Bradyrhizobium</taxon>
    </lineage>
</organism>
<evidence type="ECO:0000313" key="1">
    <source>
        <dbReference type="EMBL" id="SHN86961.1"/>
    </source>
</evidence>
<evidence type="ECO:0000313" key="2">
    <source>
        <dbReference type="Proteomes" id="UP000184096"/>
    </source>
</evidence>
<proteinExistence type="predicted"/>
<dbReference type="AlphaFoldDB" id="A0A1M7UV99"/>
<dbReference type="EMBL" id="LT670849">
    <property type="protein sequence ID" value="SHN86961.1"/>
    <property type="molecule type" value="Genomic_DNA"/>
</dbReference>
<protein>
    <submittedName>
        <fullName evidence="1">Uncharacterized protein</fullName>
    </submittedName>
</protein>
<dbReference type="Proteomes" id="UP000184096">
    <property type="component" value="Chromosome I"/>
</dbReference>